<dbReference type="InterPro" id="IPR008266">
    <property type="entry name" value="Tyr_kinase_AS"/>
</dbReference>
<evidence type="ECO:0000256" key="3">
    <source>
        <dbReference type="ARBA" id="ARBA00022777"/>
    </source>
</evidence>
<dbReference type="GO" id="GO:0043235">
    <property type="term" value="C:receptor complex"/>
    <property type="evidence" value="ECO:0007669"/>
    <property type="project" value="TreeGrafter"/>
</dbReference>
<feature type="transmembrane region" description="Helical" evidence="6">
    <location>
        <begin position="55"/>
        <end position="76"/>
    </location>
</feature>
<keyword evidence="2" id="KW-0547">Nucleotide-binding</keyword>
<evidence type="ECO:0000256" key="2">
    <source>
        <dbReference type="ARBA" id="ARBA00022741"/>
    </source>
</evidence>
<comment type="caution">
    <text evidence="8">The sequence shown here is derived from an EMBL/GenBank/DDBJ whole genome shotgun (WGS) entry which is preliminary data.</text>
</comment>
<gene>
    <name evidence="8" type="ORF">MSPICULIGERA_LOCUS20331</name>
</gene>
<organism evidence="8 9">
    <name type="scientific">Mesorhabditis spiculigera</name>
    <dbReference type="NCBI Taxonomy" id="96644"/>
    <lineage>
        <taxon>Eukaryota</taxon>
        <taxon>Metazoa</taxon>
        <taxon>Ecdysozoa</taxon>
        <taxon>Nematoda</taxon>
        <taxon>Chromadorea</taxon>
        <taxon>Rhabditida</taxon>
        <taxon>Rhabditina</taxon>
        <taxon>Rhabditomorpha</taxon>
        <taxon>Rhabditoidea</taxon>
        <taxon>Rhabditidae</taxon>
        <taxon>Mesorhabditinae</taxon>
        <taxon>Mesorhabditis</taxon>
    </lineage>
</organism>
<feature type="non-terminal residue" evidence="8">
    <location>
        <position position="1"/>
    </location>
</feature>
<dbReference type="SUPFAM" id="SSF56112">
    <property type="entry name" value="Protein kinase-like (PK-like)"/>
    <property type="match status" value="1"/>
</dbReference>
<dbReference type="InterPro" id="IPR011009">
    <property type="entry name" value="Kinase-like_dom_sf"/>
</dbReference>
<keyword evidence="6" id="KW-1133">Transmembrane helix</keyword>
<dbReference type="FunFam" id="1.10.510.10:FF:000554">
    <property type="entry name" value="Predicted protein"/>
    <property type="match status" value="1"/>
</dbReference>
<keyword evidence="1" id="KW-0808">Transferase</keyword>
<keyword evidence="6" id="KW-0812">Transmembrane</keyword>
<accession>A0AA36D8T7</accession>
<keyword evidence="3" id="KW-0418">Kinase</keyword>
<dbReference type="InterPro" id="IPR000719">
    <property type="entry name" value="Prot_kinase_dom"/>
</dbReference>
<name>A0AA36D8T7_9BILA</name>
<feature type="domain" description="Protein kinase" evidence="7">
    <location>
        <begin position="133"/>
        <end position="408"/>
    </location>
</feature>
<dbReference type="InterPro" id="IPR050122">
    <property type="entry name" value="RTK"/>
</dbReference>
<dbReference type="Proteomes" id="UP001177023">
    <property type="component" value="Unassembled WGS sequence"/>
</dbReference>
<proteinExistence type="predicted"/>
<dbReference type="AlphaFoldDB" id="A0AA36D8T7"/>
<dbReference type="PRINTS" id="PR00109">
    <property type="entry name" value="TYRKINASE"/>
</dbReference>
<evidence type="ECO:0000256" key="1">
    <source>
        <dbReference type="ARBA" id="ARBA00022679"/>
    </source>
</evidence>
<dbReference type="GO" id="GO:0005886">
    <property type="term" value="C:plasma membrane"/>
    <property type="evidence" value="ECO:0007669"/>
    <property type="project" value="TreeGrafter"/>
</dbReference>
<protein>
    <recommendedName>
        <fullName evidence="7">Protein kinase domain-containing protein</fullName>
    </recommendedName>
</protein>
<evidence type="ECO:0000256" key="5">
    <source>
        <dbReference type="ARBA" id="ARBA00023137"/>
    </source>
</evidence>
<dbReference type="PROSITE" id="PS50011">
    <property type="entry name" value="PROTEIN_KINASE_DOM"/>
    <property type="match status" value="1"/>
</dbReference>
<keyword evidence="9" id="KW-1185">Reference proteome</keyword>
<evidence type="ECO:0000259" key="7">
    <source>
        <dbReference type="PROSITE" id="PS50011"/>
    </source>
</evidence>
<dbReference type="SMART" id="SM00219">
    <property type="entry name" value="TyrKc"/>
    <property type="match status" value="1"/>
</dbReference>
<evidence type="ECO:0000256" key="4">
    <source>
        <dbReference type="ARBA" id="ARBA00022840"/>
    </source>
</evidence>
<keyword evidence="5" id="KW-0829">Tyrosine-protein kinase</keyword>
<dbReference type="InterPro" id="IPR020635">
    <property type="entry name" value="Tyr_kinase_cat_dom"/>
</dbReference>
<reference evidence="8" key="1">
    <citation type="submission" date="2023-06" db="EMBL/GenBank/DDBJ databases">
        <authorList>
            <person name="Delattre M."/>
        </authorList>
    </citation>
    <scope>NUCLEOTIDE SEQUENCE</scope>
    <source>
        <strain evidence="8">AF72</strain>
    </source>
</reference>
<evidence type="ECO:0000313" key="8">
    <source>
        <dbReference type="EMBL" id="CAJ0582190.1"/>
    </source>
</evidence>
<dbReference type="EMBL" id="CATQJA010002664">
    <property type="protein sequence ID" value="CAJ0582190.1"/>
    <property type="molecule type" value="Genomic_DNA"/>
</dbReference>
<dbReference type="PANTHER" id="PTHR24416">
    <property type="entry name" value="TYROSINE-PROTEIN KINASE RECEPTOR"/>
    <property type="match status" value="1"/>
</dbReference>
<dbReference type="GO" id="GO:0004714">
    <property type="term" value="F:transmembrane receptor protein tyrosine kinase activity"/>
    <property type="evidence" value="ECO:0007669"/>
    <property type="project" value="TreeGrafter"/>
</dbReference>
<evidence type="ECO:0000313" key="9">
    <source>
        <dbReference type="Proteomes" id="UP001177023"/>
    </source>
</evidence>
<dbReference type="Gene3D" id="3.30.200.20">
    <property type="entry name" value="Phosphorylase Kinase, domain 1"/>
    <property type="match status" value="1"/>
</dbReference>
<dbReference type="CDD" id="cd00192">
    <property type="entry name" value="PTKc"/>
    <property type="match status" value="1"/>
</dbReference>
<dbReference type="Gene3D" id="1.10.510.10">
    <property type="entry name" value="Transferase(Phosphotransferase) domain 1"/>
    <property type="match status" value="1"/>
</dbReference>
<evidence type="ECO:0000256" key="6">
    <source>
        <dbReference type="SAM" id="Phobius"/>
    </source>
</evidence>
<dbReference type="Pfam" id="PF07714">
    <property type="entry name" value="PK_Tyr_Ser-Thr"/>
    <property type="match status" value="1"/>
</dbReference>
<keyword evidence="4" id="KW-0067">ATP-binding</keyword>
<sequence length="438" mass="49689">MPGSWKYSTELIFELGMCPAPNNYSLPNDVKCTVPAFETEPTIAPIKPADTGVKWLYLCLIIVVLVISALAVFCTIRRLFYKERPIFGCFGGGNSKKASIYQGSIYYGKKVSSEQRGGVKEVDEWEVERWALKIGEEKLGSGAYAVVYQGKIHGPPPAVAATNSASLLKQYAQEWNPVAVKMPPLQANFEERQEFLREIAFMKKLGFHPHLLTLLGCSTDPSFPLIIMELCDHGDLLAELRRLKNSEAELLELGDLPHMAWQISDALVYLSSLKLIHRDIAARNVLLTGNKFAKLGDFGLCRLSNDQFYLARGGRLPVKWTAPEALERNEFSVHSDVWSFGVLLFEIYSLGQQPYATIQPDQVLKFLRDGRRLERPELVGDKIWKLMCNCWELDPTKRPTPQQLHRTLYREIERSIDSYGYLDFGHNYHTLEEINKGL</sequence>
<keyword evidence="6" id="KW-0472">Membrane</keyword>
<dbReference type="InterPro" id="IPR001245">
    <property type="entry name" value="Ser-Thr/Tyr_kinase_cat_dom"/>
</dbReference>
<dbReference type="GO" id="GO:0007169">
    <property type="term" value="P:cell surface receptor protein tyrosine kinase signaling pathway"/>
    <property type="evidence" value="ECO:0007669"/>
    <property type="project" value="TreeGrafter"/>
</dbReference>
<dbReference type="PANTHER" id="PTHR24416:SF600">
    <property type="entry name" value="PDGF- AND VEGF-RECEPTOR RELATED, ISOFORM J"/>
    <property type="match status" value="1"/>
</dbReference>
<dbReference type="PROSITE" id="PS00109">
    <property type="entry name" value="PROTEIN_KINASE_TYR"/>
    <property type="match status" value="1"/>
</dbReference>
<dbReference type="GO" id="GO:0005524">
    <property type="term" value="F:ATP binding"/>
    <property type="evidence" value="ECO:0007669"/>
    <property type="project" value="UniProtKB-KW"/>
</dbReference>